<evidence type="ECO:0000313" key="3">
    <source>
        <dbReference type="Proteomes" id="UP000779900"/>
    </source>
</evidence>
<accession>A0A938BTK9</accession>
<protein>
    <submittedName>
        <fullName evidence="2">Uncharacterized protein</fullName>
    </submittedName>
</protein>
<reference evidence="2" key="1">
    <citation type="submission" date="2019-03" db="EMBL/GenBank/DDBJ databases">
        <title>Lake Tanganyika Metagenome-Assembled Genomes (MAGs).</title>
        <authorList>
            <person name="Tran P."/>
        </authorList>
    </citation>
    <scope>NUCLEOTIDE SEQUENCE</scope>
    <source>
        <strain evidence="2">K_DeepCast_150m_m2_040</strain>
    </source>
</reference>
<evidence type="ECO:0000313" key="2">
    <source>
        <dbReference type="EMBL" id="MBM3331722.1"/>
    </source>
</evidence>
<name>A0A938BTK9_UNCW3</name>
<organism evidence="2 3">
    <name type="scientific">candidate division WOR-3 bacterium</name>
    <dbReference type="NCBI Taxonomy" id="2052148"/>
    <lineage>
        <taxon>Bacteria</taxon>
        <taxon>Bacteria division WOR-3</taxon>
    </lineage>
</organism>
<dbReference type="Proteomes" id="UP000779900">
    <property type="component" value="Unassembled WGS sequence"/>
</dbReference>
<gene>
    <name evidence="2" type="ORF">FJY68_07730</name>
</gene>
<dbReference type="EMBL" id="VGIR01000041">
    <property type="protein sequence ID" value="MBM3331722.1"/>
    <property type="molecule type" value="Genomic_DNA"/>
</dbReference>
<sequence length="163" mass="18582">MKNTNSKPEDRMTNDPPSEGGLGHKSVTSSTVEERAAERSRRRIERWKTKYNPDRIAAILADKAESMRERYKAQTVILCQVEKCVGEVTDVAGVPRIMKVWYMDFGRQVYRVWRNVPSSVRDVECGFVRLKWQARGLDPAILDKVKCAVVKLVESLEEPGSGR</sequence>
<dbReference type="AlphaFoldDB" id="A0A938BTK9"/>
<evidence type="ECO:0000256" key="1">
    <source>
        <dbReference type="SAM" id="MobiDB-lite"/>
    </source>
</evidence>
<feature type="region of interest" description="Disordered" evidence="1">
    <location>
        <begin position="1"/>
        <end position="38"/>
    </location>
</feature>
<comment type="caution">
    <text evidence="2">The sequence shown here is derived from an EMBL/GenBank/DDBJ whole genome shotgun (WGS) entry which is preliminary data.</text>
</comment>
<proteinExistence type="predicted"/>